<feature type="transmembrane region" description="Helical" evidence="2">
    <location>
        <begin position="56"/>
        <end position="80"/>
    </location>
</feature>
<evidence type="ECO:0000313" key="3">
    <source>
        <dbReference type="EMBL" id="KAF9966231.1"/>
    </source>
</evidence>
<sequence length="410" mass="44973">MCGLESLECIHAVRSVTSRKRALPDPPIAGIVAGTIDAASTPPQSTTPPPRNTDKILIISAATCGSLLLVIALTLFYICIKRRNAARRRIGQLQEFAPAFLDDEKPDKYYQTSGLEKMSSLSTRGPSPPCNVHHRTRSAPVAFAKSIRKNSKSSVSKDRHHADREPSGPFQQISLAAEDDGFVESEDELALQRSLSTAVFRNRASTISVPNPILSTLHRSVSLNSHTNTGYISRSPPIDEEHAQDPQDADALPTATNLRFEEGENLSGASKTRDLVQPNRFSASMAYHTHRGSFSSAMEFDPSRFSTSSVMFDSKQLFPRSGRADSDDEDSDDASSSSSADGFDHLPPHQKPQSFETHHLYTGSGDKQDLLEDERVDPMQQQSSHPHYSQHAVDHTAPAVQEPTLHDPRV</sequence>
<keyword evidence="2" id="KW-0812">Transmembrane</keyword>
<feature type="compositionally biased region" description="Basic and acidic residues" evidence="1">
    <location>
        <begin position="155"/>
        <end position="166"/>
    </location>
</feature>
<dbReference type="AlphaFoldDB" id="A0A9P6M5F0"/>
<gene>
    <name evidence="3" type="ORF">BGZ70_002925</name>
</gene>
<comment type="caution">
    <text evidence="3">The sequence shown here is derived from an EMBL/GenBank/DDBJ whole genome shotgun (WGS) entry which is preliminary data.</text>
</comment>
<name>A0A9P6M5F0_MORAP</name>
<dbReference type="Proteomes" id="UP000738359">
    <property type="component" value="Unassembled WGS sequence"/>
</dbReference>
<evidence type="ECO:0000313" key="4">
    <source>
        <dbReference type="Proteomes" id="UP000738359"/>
    </source>
</evidence>
<feature type="region of interest" description="Disordered" evidence="1">
    <location>
        <begin position="318"/>
        <end position="410"/>
    </location>
</feature>
<protein>
    <submittedName>
        <fullName evidence="3">Uncharacterized protein</fullName>
    </submittedName>
</protein>
<feature type="compositionally biased region" description="Low complexity" evidence="1">
    <location>
        <begin position="380"/>
        <end position="391"/>
    </location>
</feature>
<dbReference type="EMBL" id="JAAAHY010000175">
    <property type="protein sequence ID" value="KAF9966231.1"/>
    <property type="molecule type" value="Genomic_DNA"/>
</dbReference>
<keyword evidence="2" id="KW-1133">Transmembrane helix</keyword>
<evidence type="ECO:0000256" key="1">
    <source>
        <dbReference type="SAM" id="MobiDB-lite"/>
    </source>
</evidence>
<feature type="region of interest" description="Disordered" evidence="1">
    <location>
        <begin position="112"/>
        <end position="132"/>
    </location>
</feature>
<feature type="region of interest" description="Disordered" evidence="1">
    <location>
        <begin position="146"/>
        <end position="171"/>
    </location>
</feature>
<proteinExistence type="predicted"/>
<dbReference type="OrthoDB" id="2441759at2759"/>
<feature type="compositionally biased region" description="Polar residues" evidence="1">
    <location>
        <begin position="112"/>
        <end position="125"/>
    </location>
</feature>
<reference evidence="3" key="1">
    <citation type="journal article" date="2020" name="Fungal Divers.">
        <title>Resolving the Mortierellaceae phylogeny through synthesis of multi-gene phylogenetics and phylogenomics.</title>
        <authorList>
            <person name="Vandepol N."/>
            <person name="Liber J."/>
            <person name="Desiro A."/>
            <person name="Na H."/>
            <person name="Kennedy M."/>
            <person name="Barry K."/>
            <person name="Grigoriev I.V."/>
            <person name="Miller A.N."/>
            <person name="O'Donnell K."/>
            <person name="Stajich J.E."/>
            <person name="Bonito G."/>
        </authorList>
    </citation>
    <scope>NUCLEOTIDE SEQUENCE</scope>
    <source>
        <strain evidence="3">CK1249</strain>
    </source>
</reference>
<keyword evidence="2" id="KW-0472">Membrane</keyword>
<evidence type="ECO:0000256" key="2">
    <source>
        <dbReference type="SAM" id="Phobius"/>
    </source>
</evidence>
<accession>A0A9P6M5F0</accession>
<keyword evidence="4" id="KW-1185">Reference proteome</keyword>
<organism evidence="3 4">
    <name type="scientific">Mortierella alpina</name>
    <name type="common">Oleaginous fungus</name>
    <name type="synonym">Mortierella renispora</name>
    <dbReference type="NCBI Taxonomy" id="64518"/>
    <lineage>
        <taxon>Eukaryota</taxon>
        <taxon>Fungi</taxon>
        <taxon>Fungi incertae sedis</taxon>
        <taxon>Mucoromycota</taxon>
        <taxon>Mortierellomycotina</taxon>
        <taxon>Mortierellomycetes</taxon>
        <taxon>Mortierellales</taxon>
        <taxon>Mortierellaceae</taxon>
        <taxon>Mortierella</taxon>
    </lineage>
</organism>